<evidence type="ECO:0000313" key="1">
    <source>
        <dbReference type="EMBL" id="MBK0371136.1"/>
    </source>
</evidence>
<dbReference type="Proteomes" id="UP000609172">
    <property type="component" value="Unassembled WGS sequence"/>
</dbReference>
<keyword evidence="2" id="KW-1185">Reference proteome</keyword>
<sequence length="114" mass="13397">MDICKNSWKVFIQTDLFFHKTFSIPSVCEELYRYVENTFPNYQVALVYEAGCCGFSAARYFLNLGWHVLVVNPADLKTSDKHRYQKTDSLDAKMLSIESFVSCFHTKILYIFWL</sequence>
<gene>
    <name evidence="1" type="ORF">I5M07_14970</name>
</gene>
<organism evidence="1 2">
    <name type="scientific">Flavobacterium agrisoli</name>
    <dbReference type="NCBI Taxonomy" id="2793066"/>
    <lineage>
        <taxon>Bacteria</taxon>
        <taxon>Pseudomonadati</taxon>
        <taxon>Bacteroidota</taxon>
        <taxon>Flavobacteriia</taxon>
        <taxon>Flavobacteriales</taxon>
        <taxon>Flavobacteriaceae</taxon>
        <taxon>Flavobacterium</taxon>
    </lineage>
</organism>
<dbReference type="EMBL" id="JAEHFV010000008">
    <property type="protein sequence ID" value="MBK0371136.1"/>
    <property type="molecule type" value="Genomic_DNA"/>
</dbReference>
<protein>
    <submittedName>
        <fullName evidence="1">Uncharacterized protein</fullName>
    </submittedName>
</protein>
<evidence type="ECO:0000313" key="2">
    <source>
        <dbReference type="Proteomes" id="UP000609172"/>
    </source>
</evidence>
<reference evidence="1" key="1">
    <citation type="submission" date="2020-12" db="EMBL/GenBank/DDBJ databases">
        <title>Bacterial novel species Flavobacterium sp. SE-1-e isolated from soil.</title>
        <authorList>
            <person name="Jung H.-Y."/>
        </authorList>
    </citation>
    <scope>NUCLEOTIDE SEQUENCE</scope>
    <source>
        <strain evidence="1">SE-1-e</strain>
    </source>
</reference>
<dbReference type="AlphaFoldDB" id="A0A934PR96"/>
<dbReference type="RefSeq" id="WP_200107252.1">
    <property type="nucleotide sequence ID" value="NZ_JAEHFV010000008.1"/>
</dbReference>
<accession>A0A934PR96</accession>
<proteinExistence type="predicted"/>
<comment type="caution">
    <text evidence="1">The sequence shown here is derived from an EMBL/GenBank/DDBJ whole genome shotgun (WGS) entry which is preliminary data.</text>
</comment>
<name>A0A934PR96_9FLAO</name>